<keyword evidence="3" id="KW-1185">Reference proteome</keyword>
<evidence type="ECO:0000313" key="3">
    <source>
        <dbReference type="Proteomes" id="UP000037035"/>
    </source>
</evidence>
<dbReference type="VEuPathDB" id="FungiDB:VP01_2063g3"/>
<protein>
    <submittedName>
        <fullName evidence="2">Uncharacterized protein</fullName>
    </submittedName>
</protein>
<organism evidence="2 3">
    <name type="scientific">Puccinia sorghi</name>
    <dbReference type="NCBI Taxonomy" id="27349"/>
    <lineage>
        <taxon>Eukaryota</taxon>
        <taxon>Fungi</taxon>
        <taxon>Dikarya</taxon>
        <taxon>Basidiomycota</taxon>
        <taxon>Pucciniomycotina</taxon>
        <taxon>Pucciniomycetes</taxon>
        <taxon>Pucciniales</taxon>
        <taxon>Pucciniaceae</taxon>
        <taxon>Puccinia</taxon>
    </lineage>
</organism>
<dbReference type="Proteomes" id="UP000037035">
    <property type="component" value="Unassembled WGS sequence"/>
</dbReference>
<dbReference type="AlphaFoldDB" id="A0A0L6VCF5"/>
<sequence length="186" mass="19910">MDVEPANVTSLDSQRITQTNEKAGHRTKDGSGANTGTPSSLRLKGRGTKSRMINVGGNRFESPSHSSRHKTDSVRSSSSRRANIASQEWLSNSLEDSQMSPRSTIKIVDKELASQYHGLSQFQHHIGDPFLEDDAPPSLSNALAEPNSGTTTSREPLPNHPPESTIVVESDPSNAIASPPGSPLSS</sequence>
<evidence type="ECO:0000313" key="2">
    <source>
        <dbReference type="EMBL" id="KNZ57820.1"/>
    </source>
</evidence>
<dbReference type="OrthoDB" id="2500646at2759"/>
<evidence type="ECO:0000256" key="1">
    <source>
        <dbReference type="SAM" id="MobiDB-lite"/>
    </source>
</evidence>
<dbReference type="EMBL" id="LAVV01006908">
    <property type="protein sequence ID" value="KNZ57820.1"/>
    <property type="molecule type" value="Genomic_DNA"/>
</dbReference>
<reference evidence="2 3" key="1">
    <citation type="submission" date="2015-08" db="EMBL/GenBank/DDBJ databases">
        <title>Next Generation Sequencing and Analysis of the Genome of Puccinia sorghi L Schw, the Causal Agent of Maize Common Rust.</title>
        <authorList>
            <person name="Rochi L."/>
            <person name="Burguener G."/>
            <person name="Darino M."/>
            <person name="Turjanski A."/>
            <person name="Kreff E."/>
            <person name="Dieguez M.J."/>
            <person name="Sacco F."/>
        </authorList>
    </citation>
    <scope>NUCLEOTIDE SEQUENCE [LARGE SCALE GENOMIC DNA]</scope>
    <source>
        <strain evidence="2 3">RO10H11247</strain>
    </source>
</reference>
<proteinExistence type="predicted"/>
<gene>
    <name evidence="2" type="ORF">VP01_2063g3</name>
</gene>
<feature type="region of interest" description="Disordered" evidence="1">
    <location>
        <begin position="1"/>
        <end position="102"/>
    </location>
</feature>
<feature type="compositionally biased region" description="Polar residues" evidence="1">
    <location>
        <begin position="84"/>
        <end position="102"/>
    </location>
</feature>
<feature type="compositionally biased region" description="Polar residues" evidence="1">
    <location>
        <begin position="7"/>
        <end position="21"/>
    </location>
</feature>
<comment type="caution">
    <text evidence="2">The sequence shown here is derived from an EMBL/GenBank/DDBJ whole genome shotgun (WGS) entry which is preliminary data.</text>
</comment>
<feature type="region of interest" description="Disordered" evidence="1">
    <location>
        <begin position="127"/>
        <end position="186"/>
    </location>
</feature>
<name>A0A0L6VCF5_9BASI</name>
<accession>A0A0L6VCF5</accession>